<evidence type="ECO:0000259" key="1">
    <source>
        <dbReference type="Pfam" id="PF20200"/>
    </source>
</evidence>
<dbReference type="RefSeq" id="WP_023940625.1">
    <property type="nucleotide sequence ID" value="NZ_JQJB01000006.1"/>
</dbReference>
<proteinExistence type="predicted"/>
<dbReference type="AlphaFoldDB" id="A0A0A2FJG2"/>
<gene>
    <name evidence="2" type="ORF">NCTC12858_00423</name>
</gene>
<dbReference type="KEGG" id="pcre:NCTC12858_00423"/>
<name>A0A0A2FJG2_9PORP</name>
<evidence type="ECO:0000313" key="3">
    <source>
        <dbReference type="Proteomes" id="UP000249300"/>
    </source>
</evidence>
<dbReference type="eggNOG" id="ENOG5030BYH">
    <property type="taxonomic scope" value="Bacteria"/>
</dbReference>
<accession>A0A0A2FJG2</accession>
<dbReference type="Pfam" id="PF20200">
    <property type="entry name" value="DUF6562"/>
    <property type="match status" value="1"/>
</dbReference>
<dbReference type="EMBL" id="LS483447">
    <property type="protein sequence ID" value="SQH72599.1"/>
    <property type="molecule type" value="Genomic_DNA"/>
</dbReference>
<dbReference type="OrthoDB" id="1011942at2"/>
<dbReference type="STRING" id="393921.HQ45_05225"/>
<organism evidence="2 3">
    <name type="scientific">Porphyromonas crevioricanis</name>
    <dbReference type="NCBI Taxonomy" id="393921"/>
    <lineage>
        <taxon>Bacteria</taxon>
        <taxon>Pseudomonadati</taxon>
        <taxon>Bacteroidota</taxon>
        <taxon>Bacteroidia</taxon>
        <taxon>Bacteroidales</taxon>
        <taxon>Porphyromonadaceae</taxon>
        <taxon>Porphyromonas</taxon>
    </lineage>
</organism>
<dbReference type="PROSITE" id="PS51257">
    <property type="entry name" value="PROKAR_LIPOPROTEIN"/>
    <property type="match status" value="1"/>
</dbReference>
<sequence>MYKAHHKVIVLLWVFLGLLASCDRTIHEYPHPKKSQVIIEPHIDRNPPLYYKEVVYNEKWQRSEKNLESHPSSPYTLADGYSLRLIIDIYRCNPTRITPSMRQEQLVDRRVIELDKDTMPPQDTLHTYLNDGNYCILAWADYVRKGDLTDIYYSTNTLLNIHSNIHNYPPDRHLKSAAAGRQSFNLNMNLGPEGYPILPNSGVQTSRIVPVMLSRPMARYKIVASDYNTFVKEGGKLQGATVKVLYKQYVSVGYDVSIREPNEFLSTYRFETPVLNESTGQEGETVLVGDYLFTSFDKEDNIIADLCFFDANGKEISRCSNVEIPLKRNQETIVKGPFLTKKIDNGGQVAIDENFEGEHIVEI</sequence>
<dbReference type="InterPro" id="IPR046692">
    <property type="entry name" value="DUF6562"/>
</dbReference>
<keyword evidence="3" id="KW-1185">Reference proteome</keyword>
<evidence type="ECO:0000313" key="2">
    <source>
        <dbReference type="EMBL" id="SQH72599.1"/>
    </source>
</evidence>
<dbReference type="Proteomes" id="UP000249300">
    <property type="component" value="Chromosome 1"/>
</dbReference>
<protein>
    <recommendedName>
        <fullName evidence="1">DUF6562 domain-containing protein</fullName>
    </recommendedName>
</protein>
<feature type="domain" description="DUF6562" evidence="1">
    <location>
        <begin position="73"/>
        <end position="363"/>
    </location>
</feature>
<reference evidence="2 3" key="1">
    <citation type="submission" date="2018-06" db="EMBL/GenBank/DDBJ databases">
        <authorList>
            <consortium name="Pathogen Informatics"/>
            <person name="Doyle S."/>
        </authorList>
    </citation>
    <scope>NUCLEOTIDE SEQUENCE [LARGE SCALE GENOMIC DNA]</scope>
    <source>
        <strain evidence="2 3">NCTC12858</strain>
    </source>
</reference>